<reference evidence="1 2" key="1">
    <citation type="journal article" date="2018" name="Science">
        <title>The opium poppy genome and morphinan production.</title>
        <authorList>
            <person name="Guo L."/>
            <person name="Winzer T."/>
            <person name="Yang X."/>
            <person name="Li Y."/>
            <person name="Ning Z."/>
            <person name="He Z."/>
            <person name="Teodor R."/>
            <person name="Lu Y."/>
            <person name="Bowser T.A."/>
            <person name="Graham I.A."/>
            <person name="Ye K."/>
        </authorList>
    </citation>
    <scope>NUCLEOTIDE SEQUENCE [LARGE SCALE GENOMIC DNA]</scope>
    <source>
        <strain evidence="2">cv. HN1</strain>
        <tissue evidence="1">Leaves</tissue>
    </source>
</reference>
<dbReference type="Gramene" id="RZC44272">
    <property type="protein sequence ID" value="RZC44272"/>
    <property type="gene ID" value="C5167_037217"/>
</dbReference>
<accession>A0A4Y7I979</accession>
<evidence type="ECO:0000313" key="2">
    <source>
        <dbReference type="Proteomes" id="UP000316621"/>
    </source>
</evidence>
<gene>
    <name evidence="1" type="ORF">C5167_037217</name>
</gene>
<dbReference type="EMBL" id="CM010715">
    <property type="protein sequence ID" value="RZC44272.1"/>
    <property type="molecule type" value="Genomic_DNA"/>
</dbReference>
<sequence>MLTVAWKEFVGFYCYSLQGYDLLICTLNAYSGMEGICWFISYYSLLGYDLICTLNAYSVMEGICWFLSYYSLKGLWFCSHWGVGSLNGAHNSQSKNQSRYFYGITDMAS</sequence>
<dbReference type="Proteomes" id="UP000316621">
    <property type="component" value="Chromosome 1"/>
</dbReference>
<proteinExistence type="predicted"/>
<dbReference type="AlphaFoldDB" id="A0A4Y7I979"/>
<organism evidence="1 2">
    <name type="scientific">Papaver somniferum</name>
    <name type="common">Opium poppy</name>
    <dbReference type="NCBI Taxonomy" id="3469"/>
    <lineage>
        <taxon>Eukaryota</taxon>
        <taxon>Viridiplantae</taxon>
        <taxon>Streptophyta</taxon>
        <taxon>Embryophyta</taxon>
        <taxon>Tracheophyta</taxon>
        <taxon>Spermatophyta</taxon>
        <taxon>Magnoliopsida</taxon>
        <taxon>Ranunculales</taxon>
        <taxon>Papaveraceae</taxon>
        <taxon>Papaveroideae</taxon>
        <taxon>Papaver</taxon>
    </lineage>
</organism>
<keyword evidence="2" id="KW-1185">Reference proteome</keyword>
<protein>
    <submittedName>
        <fullName evidence="1">Uncharacterized protein</fullName>
    </submittedName>
</protein>
<name>A0A4Y7I979_PAPSO</name>
<evidence type="ECO:0000313" key="1">
    <source>
        <dbReference type="EMBL" id="RZC44272.1"/>
    </source>
</evidence>